<feature type="region of interest" description="Disordered" evidence="1">
    <location>
        <begin position="381"/>
        <end position="409"/>
    </location>
</feature>
<gene>
    <name evidence="4" type="ORF">DYB28_010588</name>
</gene>
<feature type="signal peptide" evidence="3">
    <location>
        <begin position="1"/>
        <end position="20"/>
    </location>
</feature>
<dbReference type="EMBL" id="QUTI01028451">
    <property type="protein sequence ID" value="RLO04663.1"/>
    <property type="molecule type" value="Genomic_DNA"/>
</dbReference>
<evidence type="ECO:0000313" key="4">
    <source>
        <dbReference type="EMBL" id="RLO04663.1"/>
    </source>
</evidence>
<accession>A0A9X8DVW7</accession>
<keyword evidence="2" id="KW-1133">Transmembrane helix</keyword>
<protein>
    <recommendedName>
        <fullName evidence="6">Transmembrane protein</fullName>
    </recommendedName>
</protein>
<dbReference type="AlphaFoldDB" id="A0A9X8DVW7"/>
<reference evidence="4 5" key="1">
    <citation type="journal article" date="2018" name="J. Invertebr. Pathol.">
        <title>New genotyping method for the causative agent of crayfish plague (Aphanomyces astaci) based on whole genome data.</title>
        <authorList>
            <person name="Minardi D."/>
            <person name="Studholme D.J."/>
            <person name="van der Giezen M."/>
            <person name="Pretto T."/>
            <person name="Oidtmann B."/>
        </authorList>
    </citation>
    <scope>NUCLEOTIDE SEQUENCE [LARGE SCALE GENOMIC DNA]</scope>
    <source>
        <strain evidence="4 5">KB13</strain>
    </source>
</reference>
<keyword evidence="3" id="KW-0732">Signal</keyword>
<feature type="chain" id="PRO_5040800795" description="Transmembrane protein" evidence="3">
    <location>
        <begin position="21"/>
        <end position="631"/>
    </location>
</feature>
<feature type="transmembrane region" description="Helical" evidence="2">
    <location>
        <begin position="575"/>
        <end position="597"/>
    </location>
</feature>
<organism evidence="4 5">
    <name type="scientific">Aphanomyces astaci</name>
    <name type="common">Crayfish plague agent</name>
    <dbReference type="NCBI Taxonomy" id="112090"/>
    <lineage>
        <taxon>Eukaryota</taxon>
        <taxon>Sar</taxon>
        <taxon>Stramenopiles</taxon>
        <taxon>Oomycota</taxon>
        <taxon>Saprolegniomycetes</taxon>
        <taxon>Saprolegniales</taxon>
        <taxon>Verrucalvaceae</taxon>
        <taxon>Aphanomyces</taxon>
    </lineage>
</organism>
<comment type="caution">
    <text evidence="4">The sequence shown here is derived from an EMBL/GenBank/DDBJ whole genome shotgun (WGS) entry which is preliminary data.</text>
</comment>
<evidence type="ECO:0000256" key="2">
    <source>
        <dbReference type="SAM" id="Phobius"/>
    </source>
</evidence>
<feature type="transmembrane region" description="Helical" evidence="2">
    <location>
        <begin position="172"/>
        <end position="193"/>
    </location>
</feature>
<evidence type="ECO:0000313" key="5">
    <source>
        <dbReference type="Proteomes" id="UP000275652"/>
    </source>
</evidence>
<dbReference type="Proteomes" id="UP000275652">
    <property type="component" value="Unassembled WGS sequence"/>
</dbReference>
<name>A0A9X8DVW7_APHAT</name>
<sequence>MFAKLAVFAAFAVLAVSGAAHNSTTNSSNVIVPNNSSLPAAAATPYGRVLCAKLLEKLKIEHIDSKPLDDSEYNNAVNELENLLTGKTIGKSKAVKQQLRASLLSLLARMTPEEFEQLFNDVAFELTVKLFTKTFGDEIDGDALSENKTTAGDVVTFASQNETFTGLSRSDVVYVGSAFGGCILSVAAALAVIGARKKKSAAAAVEAASDNVVDEIEAAENIAAAQKDDDVEVEDIKTDSPAVVSKSFPSSHSPISPACINMKLALFATSAAVAAAALNRTNGTNATHVNSTNNVIVFHNGTNGTAQNASSDAIKFTQAHERSRLFDYENNDVVIVGSGLIGCLAVAAVAFAAVKKTRSASSAGASDASVLAEDVVDEIEAVENAPEEPKEDAPASPADKDEDVHQVSTDSPSNRLIFMLLTKLVVAAVAAASVTSSHVAEANQSYSVNATSPVDDIQLVSPYGRELFAKLLANLNLEHVEGHPLSTLEYNEAVDGVEDLIRGRWAFDKAFDSKVKHDICQLLARMNPGELEQLFDDVTFDLILASFTENDDEANEKVTVAVHAPQLSTSAAGGYVLVLGLFVGCVAGVAALVSVVANRPASGIASTVITADIILAEIEDAEKLGKQSTVV</sequence>
<evidence type="ECO:0000256" key="3">
    <source>
        <dbReference type="SAM" id="SignalP"/>
    </source>
</evidence>
<keyword evidence="2" id="KW-0472">Membrane</keyword>
<proteinExistence type="predicted"/>
<feature type="transmembrane region" description="Helical" evidence="2">
    <location>
        <begin position="333"/>
        <end position="354"/>
    </location>
</feature>
<feature type="compositionally biased region" description="Basic and acidic residues" evidence="1">
    <location>
        <begin position="387"/>
        <end position="405"/>
    </location>
</feature>
<keyword evidence="2" id="KW-0812">Transmembrane</keyword>
<evidence type="ECO:0000256" key="1">
    <source>
        <dbReference type="SAM" id="MobiDB-lite"/>
    </source>
</evidence>
<evidence type="ECO:0008006" key="6">
    <source>
        <dbReference type="Google" id="ProtNLM"/>
    </source>
</evidence>